<feature type="chain" id="PRO_5036504793" evidence="2">
    <location>
        <begin position="20"/>
        <end position="587"/>
    </location>
</feature>
<reference evidence="3" key="1">
    <citation type="submission" date="2022-08" db="UniProtKB">
        <authorList>
            <consortium name="EnsemblMetazoa"/>
        </authorList>
    </citation>
    <scope>IDENTIFICATION</scope>
    <source>
        <strain evidence="3">05x7-T-G4-1.051#20</strain>
    </source>
</reference>
<proteinExistence type="predicted"/>
<evidence type="ECO:0000313" key="4">
    <source>
        <dbReference type="Proteomes" id="UP000005408"/>
    </source>
</evidence>
<dbReference type="Proteomes" id="UP000005408">
    <property type="component" value="Unassembled WGS sequence"/>
</dbReference>
<organism evidence="3 4">
    <name type="scientific">Magallana gigas</name>
    <name type="common">Pacific oyster</name>
    <name type="synonym">Crassostrea gigas</name>
    <dbReference type="NCBI Taxonomy" id="29159"/>
    <lineage>
        <taxon>Eukaryota</taxon>
        <taxon>Metazoa</taxon>
        <taxon>Spiralia</taxon>
        <taxon>Lophotrochozoa</taxon>
        <taxon>Mollusca</taxon>
        <taxon>Bivalvia</taxon>
        <taxon>Autobranchia</taxon>
        <taxon>Pteriomorphia</taxon>
        <taxon>Ostreida</taxon>
        <taxon>Ostreoidea</taxon>
        <taxon>Ostreidae</taxon>
        <taxon>Magallana</taxon>
    </lineage>
</organism>
<protein>
    <submittedName>
        <fullName evidence="3">Uncharacterized protein</fullName>
    </submittedName>
</protein>
<evidence type="ECO:0000313" key="3">
    <source>
        <dbReference type="EnsemblMetazoa" id="G14214.1:cds"/>
    </source>
</evidence>
<feature type="region of interest" description="Disordered" evidence="1">
    <location>
        <begin position="261"/>
        <end position="313"/>
    </location>
</feature>
<keyword evidence="2" id="KW-0732">Signal</keyword>
<keyword evidence="4" id="KW-1185">Reference proteome</keyword>
<feature type="signal peptide" evidence="2">
    <location>
        <begin position="1"/>
        <end position="19"/>
    </location>
</feature>
<evidence type="ECO:0000256" key="1">
    <source>
        <dbReference type="SAM" id="MobiDB-lite"/>
    </source>
</evidence>
<dbReference type="AlphaFoldDB" id="A0A8W8IIV4"/>
<accession>A0A8W8IIV4</accession>
<sequence>MDFKLVFAFLVCLTVKVSGQLPGLPPPGNLPIPQSIGTLPPIGTPGNVVPPTQNMAFTPANQPATSPPWMASAQSGGNIPTVPTVPPSTTSVVTFISVSGSFPSVSIPDNGYDDHYVTIKSMFDTYYPNVPPLRRVENRATLQIFQGSSGVAGTAVVSDDPTTIYIQYILPQQNAYAYLPFTTDSTRRLKYPERPIYLPYPQLAVRVPATGEIYPVYIPFQPNENRRNSEEPEMFIPSIVPGSNVPLYEAALPAQTSTFTTNNQLPSETLNGMQSSQPQGSRQIQRPGGTQQITPNAIGQPEITSSNSGPQMSNFMLPLDGQSPKWNDLRVTWDHNATEPGLMGNPSAFAHLPLKESDAIIDGYMLLTDCSGSANFVGRRYWRNNDPALVLIYDSQGLIAGIQTGIPDNLPNGYPTRNLKPRPFVLEGNLLFVTAYFMEPSKICSSTRTEAQMISEGIGSGLYFQNGPNPLTDAVPVPSEESTIQQTLWGQGKCVPRLGHQYQYNVRKDMYCEELAPLHLMYDRGHLVAFAWFFVSDIQSPVFEKIPQTMYSRMFQTVPDCLYTMGQVTSLHIFLTDQYNEITCSAK</sequence>
<name>A0A8W8IIV4_MAGGI</name>
<dbReference type="EnsemblMetazoa" id="G14214.1">
    <property type="protein sequence ID" value="G14214.1:cds"/>
    <property type="gene ID" value="G14214"/>
</dbReference>
<evidence type="ECO:0000256" key="2">
    <source>
        <dbReference type="SAM" id="SignalP"/>
    </source>
</evidence>